<proteinExistence type="predicted"/>
<gene>
    <name evidence="1" type="ORF">LCGC14_0923820</name>
</gene>
<name>A0A0F9NUS5_9ZZZZ</name>
<dbReference type="AlphaFoldDB" id="A0A0F9NUS5"/>
<evidence type="ECO:0000313" key="1">
    <source>
        <dbReference type="EMBL" id="KKN21584.1"/>
    </source>
</evidence>
<protein>
    <submittedName>
        <fullName evidence="1">Uncharacterized protein</fullName>
    </submittedName>
</protein>
<accession>A0A0F9NUS5</accession>
<reference evidence="1" key="1">
    <citation type="journal article" date="2015" name="Nature">
        <title>Complex archaea that bridge the gap between prokaryotes and eukaryotes.</title>
        <authorList>
            <person name="Spang A."/>
            <person name="Saw J.H."/>
            <person name="Jorgensen S.L."/>
            <person name="Zaremba-Niedzwiedzka K."/>
            <person name="Martijn J."/>
            <person name="Lind A.E."/>
            <person name="van Eijk R."/>
            <person name="Schleper C."/>
            <person name="Guy L."/>
            <person name="Ettema T.J."/>
        </authorList>
    </citation>
    <scope>NUCLEOTIDE SEQUENCE</scope>
</reference>
<organism evidence="1">
    <name type="scientific">marine sediment metagenome</name>
    <dbReference type="NCBI Taxonomy" id="412755"/>
    <lineage>
        <taxon>unclassified sequences</taxon>
        <taxon>metagenomes</taxon>
        <taxon>ecological metagenomes</taxon>
    </lineage>
</organism>
<sequence>MNRALDYGFIWVKYKEDTVAIEQNNENIIFQQLNYFHEKEKKKKGYIKALYLHHLLDFFKETYVNIRNIDLVYEKFLQDKVLVEISDSDGLSINFQDDIDEIFKLIRENKEEIYNDLNGEYLLNLKKSKNQKK</sequence>
<dbReference type="EMBL" id="LAZR01003134">
    <property type="protein sequence ID" value="KKN21584.1"/>
    <property type="molecule type" value="Genomic_DNA"/>
</dbReference>
<comment type="caution">
    <text evidence="1">The sequence shown here is derived from an EMBL/GenBank/DDBJ whole genome shotgun (WGS) entry which is preliminary data.</text>
</comment>